<sequence length="252" mass="25814">MEDGMIDLPNLVFDEKIGNKRVRDDHGEVETNIGRLEKRPSGIPGVSGGGDGGNKGGEGGDDGGGIIETFISNVFHNNGSGIEVGEGEVDGQVKIDVFDIEVEDKSEDLGIDGGGGHGGGGGGGGGSGGIINTFISNMFNHNGSGNGGGDQGVSDLSNEVVEKIEGLGGDGGGGGGGWMVDNFISNVIHDNGSERVEEEPQGGGGEPETLDVEKLTKKNDTSSELPSKHVTGGKLKMQPDDYSERVFFLNNN</sequence>
<name>A0ACB8Y226_ARCLA</name>
<organism evidence="1 2">
    <name type="scientific">Arctium lappa</name>
    <name type="common">Greater burdock</name>
    <name type="synonym">Lappa major</name>
    <dbReference type="NCBI Taxonomy" id="4217"/>
    <lineage>
        <taxon>Eukaryota</taxon>
        <taxon>Viridiplantae</taxon>
        <taxon>Streptophyta</taxon>
        <taxon>Embryophyta</taxon>
        <taxon>Tracheophyta</taxon>
        <taxon>Spermatophyta</taxon>
        <taxon>Magnoliopsida</taxon>
        <taxon>eudicotyledons</taxon>
        <taxon>Gunneridae</taxon>
        <taxon>Pentapetalae</taxon>
        <taxon>asterids</taxon>
        <taxon>campanulids</taxon>
        <taxon>Asterales</taxon>
        <taxon>Asteraceae</taxon>
        <taxon>Carduoideae</taxon>
        <taxon>Cardueae</taxon>
        <taxon>Arctiinae</taxon>
        <taxon>Arctium</taxon>
    </lineage>
</organism>
<dbReference type="Proteomes" id="UP001055879">
    <property type="component" value="Linkage Group LG14"/>
</dbReference>
<keyword evidence="2" id="KW-1185">Reference proteome</keyword>
<accession>A0ACB8Y226</accession>
<reference evidence="1 2" key="2">
    <citation type="journal article" date="2022" name="Mol. Ecol. Resour.">
        <title>The genomes of chicory, endive, great burdock and yacon provide insights into Asteraceae paleo-polyploidization history and plant inulin production.</title>
        <authorList>
            <person name="Fan W."/>
            <person name="Wang S."/>
            <person name="Wang H."/>
            <person name="Wang A."/>
            <person name="Jiang F."/>
            <person name="Liu H."/>
            <person name="Zhao H."/>
            <person name="Xu D."/>
            <person name="Zhang Y."/>
        </authorList>
    </citation>
    <scope>NUCLEOTIDE SEQUENCE [LARGE SCALE GENOMIC DNA]</scope>
    <source>
        <strain evidence="2">cv. Niubang</strain>
    </source>
</reference>
<comment type="caution">
    <text evidence="1">The sequence shown here is derived from an EMBL/GenBank/DDBJ whole genome shotgun (WGS) entry which is preliminary data.</text>
</comment>
<evidence type="ECO:0000313" key="1">
    <source>
        <dbReference type="EMBL" id="KAI3677663.1"/>
    </source>
</evidence>
<gene>
    <name evidence="1" type="ORF">L6452_36929</name>
</gene>
<protein>
    <submittedName>
        <fullName evidence="1">Uncharacterized protein</fullName>
    </submittedName>
</protein>
<dbReference type="EMBL" id="CM042060">
    <property type="protein sequence ID" value="KAI3677663.1"/>
    <property type="molecule type" value="Genomic_DNA"/>
</dbReference>
<reference evidence="2" key="1">
    <citation type="journal article" date="2022" name="Mol. Ecol. Resour.">
        <title>The genomes of chicory, endive, great burdock and yacon provide insights into Asteraceae palaeo-polyploidization history and plant inulin production.</title>
        <authorList>
            <person name="Fan W."/>
            <person name="Wang S."/>
            <person name="Wang H."/>
            <person name="Wang A."/>
            <person name="Jiang F."/>
            <person name="Liu H."/>
            <person name="Zhao H."/>
            <person name="Xu D."/>
            <person name="Zhang Y."/>
        </authorList>
    </citation>
    <scope>NUCLEOTIDE SEQUENCE [LARGE SCALE GENOMIC DNA]</scope>
    <source>
        <strain evidence="2">cv. Niubang</strain>
    </source>
</reference>
<proteinExistence type="predicted"/>
<evidence type="ECO:0000313" key="2">
    <source>
        <dbReference type="Proteomes" id="UP001055879"/>
    </source>
</evidence>